<proteinExistence type="predicted"/>
<sequence length="107" mass="12500">MKEVCFCDKTFYILVEAEVSADPVWCGKCQANLSLDDFAVSEELKKELMNWNMDFDKHLTAHEYNGVTRPFAKRLNEKGEKLTQRLGEELSCSYTVQYRPYTLFVED</sequence>
<organism evidence="1 2">
    <name type="scientific">Paenactinomyces guangxiensis</name>
    <dbReference type="NCBI Taxonomy" id="1490290"/>
    <lineage>
        <taxon>Bacteria</taxon>
        <taxon>Bacillati</taxon>
        <taxon>Bacillota</taxon>
        <taxon>Bacilli</taxon>
        <taxon>Bacillales</taxon>
        <taxon>Thermoactinomycetaceae</taxon>
        <taxon>Paenactinomyces</taxon>
    </lineage>
</organism>
<evidence type="ECO:0000313" key="2">
    <source>
        <dbReference type="Proteomes" id="UP000535491"/>
    </source>
</evidence>
<protein>
    <submittedName>
        <fullName evidence="1">Uncharacterized protein</fullName>
    </submittedName>
</protein>
<reference evidence="1 2" key="1">
    <citation type="submission" date="2020-07" db="EMBL/GenBank/DDBJ databases">
        <authorList>
            <person name="Feng H."/>
        </authorList>
    </citation>
    <scope>NUCLEOTIDE SEQUENCE [LARGE SCALE GENOMIC DNA]</scope>
    <source>
        <strain evidence="2">s-10</strain>
    </source>
</reference>
<name>A0A7W2A683_9BACL</name>
<keyword evidence="2" id="KW-1185">Reference proteome</keyword>
<evidence type="ECO:0000313" key="1">
    <source>
        <dbReference type="EMBL" id="MBA4493096.1"/>
    </source>
</evidence>
<dbReference type="EMBL" id="JACEIQ010000001">
    <property type="protein sequence ID" value="MBA4493096.1"/>
    <property type="molecule type" value="Genomic_DNA"/>
</dbReference>
<dbReference type="Proteomes" id="UP000535491">
    <property type="component" value="Unassembled WGS sequence"/>
</dbReference>
<dbReference type="AlphaFoldDB" id="A0A7W2A683"/>
<dbReference type="RefSeq" id="WP_181750308.1">
    <property type="nucleotide sequence ID" value="NZ_JACEIQ010000001.1"/>
</dbReference>
<comment type="caution">
    <text evidence="1">The sequence shown here is derived from an EMBL/GenBank/DDBJ whole genome shotgun (WGS) entry which is preliminary data.</text>
</comment>
<gene>
    <name evidence="1" type="ORF">H1191_02045</name>
</gene>
<accession>A0A7W2A683</accession>